<accession>A0ACB9J8L5</accession>
<protein>
    <submittedName>
        <fullName evidence="1">Uncharacterized protein</fullName>
    </submittedName>
</protein>
<evidence type="ECO:0000313" key="1">
    <source>
        <dbReference type="EMBL" id="KAI3816085.1"/>
    </source>
</evidence>
<comment type="caution">
    <text evidence="1">The sequence shown here is derived from an EMBL/GenBank/DDBJ whole genome shotgun (WGS) entry which is preliminary data.</text>
</comment>
<keyword evidence="2" id="KW-1185">Reference proteome</keyword>
<reference evidence="1 2" key="2">
    <citation type="journal article" date="2022" name="Mol. Ecol. Resour.">
        <title>The genomes of chicory, endive, great burdock and yacon provide insights into Asteraceae paleo-polyploidization history and plant inulin production.</title>
        <authorList>
            <person name="Fan W."/>
            <person name="Wang S."/>
            <person name="Wang H."/>
            <person name="Wang A."/>
            <person name="Jiang F."/>
            <person name="Liu H."/>
            <person name="Zhao H."/>
            <person name="Xu D."/>
            <person name="Zhang Y."/>
        </authorList>
    </citation>
    <scope>NUCLEOTIDE SEQUENCE [LARGE SCALE GENOMIC DNA]</scope>
    <source>
        <strain evidence="2">cv. Yunnan</strain>
        <tissue evidence="1">Leaves</tissue>
    </source>
</reference>
<evidence type="ECO:0000313" key="2">
    <source>
        <dbReference type="Proteomes" id="UP001056120"/>
    </source>
</evidence>
<sequence>MLAHLVQQDRDARQRLDAPDTLLKNQQSAFQDLQRTVGDIAKSLKDKQGGPYSGPNASLMVVSVMSNRKEERVDEKVSHVTNYGITSPEEVKKIDWRARFAEIDARMLEEPESAEVKEPGTSVNVVSTRSRRVEENESPPVEEEPVDEEMEMEKPAEKA</sequence>
<reference evidence="2" key="1">
    <citation type="journal article" date="2022" name="Mol. Ecol. Resour.">
        <title>The genomes of chicory, endive, great burdock and yacon provide insights into Asteraceae palaeo-polyploidization history and plant inulin production.</title>
        <authorList>
            <person name="Fan W."/>
            <person name="Wang S."/>
            <person name="Wang H."/>
            <person name="Wang A."/>
            <person name="Jiang F."/>
            <person name="Liu H."/>
            <person name="Zhao H."/>
            <person name="Xu D."/>
            <person name="Zhang Y."/>
        </authorList>
    </citation>
    <scope>NUCLEOTIDE SEQUENCE [LARGE SCALE GENOMIC DNA]</scope>
    <source>
        <strain evidence="2">cv. Yunnan</strain>
    </source>
</reference>
<dbReference type="Proteomes" id="UP001056120">
    <property type="component" value="Linkage Group LG05"/>
</dbReference>
<name>A0ACB9J8L5_9ASTR</name>
<dbReference type="EMBL" id="CM042022">
    <property type="protein sequence ID" value="KAI3816085.1"/>
    <property type="molecule type" value="Genomic_DNA"/>
</dbReference>
<gene>
    <name evidence="1" type="ORF">L1987_15773</name>
</gene>
<organism evidence="1 2">
    <name type="scientific">Smallanthus sonchifolius</name>
    <dbReference type="NCBI Taxonomy" id="185202"/>
    <lineage>
        <taxon>Eukaryota</taxon>
        <taxon>Viridiplantae</taxon>
        <taxon>Streptophyta</taxon>
        <taxon>Embryophyta</taxon>
        <taxon>Tracheophyta</taxon>
        <taxon>Spermatophyta</taxon>
        <taxon>Magnoliopsida</taxon>
        <taxon>eudicotyledons</taxon>
        <taxon>Gunneridae</taxon>
        <taxon>Pentapetalae</taxon>
        <taxon>asterids</taxon>
        <taxon>campanulids</taxon>
        <taxon>Asterales</taxon>
        <taxon>Asteraceae</taxon>
        <taxon>Asteroideae</taxon>
        <taxon>Heliantheae alliance</taxon>
        <taxon>Millerieae</taxon>
        <taxon>Smallanthus</taxon>
    </lineage>
</organism>
<proteinExistence type="predicted"/>